<sequence>MIDKVLKFLDDGIPKNDFDRQLLASNLVGATNLIELNKREREITLKKQLKLQLNPIKGNFDYQHLKDIHKALFKDVYTWAGKDRMEVGLHGNFGKYAPNGTITNFVPGKDLNATAQQIFTWLKEDNYLTNSKDLNDFAKNLAEFARNLNALHPFREGNGRTQRIFLNELAKNAGYKLDLNLIPKDKMIMASVEASQLKLGKLEAIIKTNLKSFKQNLEKENTLGLSLC</sequence>
<dbReference type="Gene3D" id="1.10.3290.10">
    <property type="entry name" value="Fido-like domain"/>
    <property type="match status" value="1"/>
</dbReference>
<feature type="domain" description="Fido" evidence="8">
    <location>
        <begin position="60"/>
        <end position="211"/>
    </location>
</feature>
<evidence type="ECO:0000313" key="10">
    <source>
        <dbReference type="Proteomes" id="UP000514628"/>
    </source>
</evidence>
<dbReference type="RefSeq" id="WP_024305403.1">
    <property type="nucleotide sequence ID" value="NZ_CP059433.1"/>
</dbReference>
<gene>
    <name evidence="9" type="ORF">GZ989_011065</name>
</gene>
<comment type="catalytic activity">
    <reaction evidence="7">
        <text>L-tyrosyl-[protein] + ATP = O-(5'-adenylyl)-L-tyrosyl-[protein] + diphosphate</text>
        <dbReference type="Rhea" id="RHEA:54288"/>
        <dbReference type="Rhea" id="RHEA-COMP:10136"/>
        <dbReference type="Rhea" id="RHEA-COMP:13846"/>
        <dbReference type="ChEBI" id="CHEBI:30616"/>
        <dbReference type="ChEBI" id="CHEBI:33019"/>
        <dbReference type="ChEBI" id="CHEBI:46858"/>
        <dbReference type="ChEBI" id="CHEBI:83624"/>
        <dbReference type="EC" id="2.7.7.108"/>
    </reaction>
</comment>
<evidence type="ECO:0000256" key="1">
    <source>
        <dbReference type="ARBA" id="ARBA00022679"/>
    </source>
</evidence>
<dbReference type="AlphaFoldDB" id="A0A974RKV0"/>
<evidence type="ECO:0000256" key="7">
    <source>
        <dbReference type="ARBA" id="ARBA00048696"/>
    </source>
</evidence>
<dbReference type="GO" id="GO:0051302">
    <property type="term" value="P:regulation of cell division"/>
    <property type="evidence" value="ECO:0007669"/>
    <property type="project" value="TreeGrafter"/>
</dbReference>
<accession>A0A974RKV0</accession>
<evidence type="ECO:0000259" key="8">
    <source>
        <dbReference type="PROSITE" id="PS51459"/>
    </source>
</evidence>
<dbReference type="EMBL" id="CP059433">
    <property type="protein sequence ID" value="QMS59858.1"/>
    <property type="molecule type" value="Genomic_DNA"/>
</dbReference>
<evidence type="ECO:0000256" key="2">
    <source>
        <dbReference type="ARBA" id="ARBA00022695"/>
    </source>
</evidence>
<keyword evidence="3" id="KW-0547">Nucleotide-binding</keyword>
<dbReference type="Pfam" id="PF02661">
    <property type="entry name" value="Fic"/>
    <property type="match status" value="1"/>
</dbReference>
<reference evidence="10" key="1">
    <citation type="submission" date="2020-07" db="EMBL/GenBank/DDBJ databases">
        <title>A comparison of fourteen fully characterised mammalian-associated Campylobacter fetus isolates suggests a mechanism by which bovine-adapted biotypes have evolved high genomic plasticity.</title>
        <authorList>
            <person name="Nadin-Davis S.A."/>
            <person name="Chmara J.T."/>
            <person name="Carillo C."/>
            <person name="Amoako K."/>
            <person name="Goji N."/>
            <person name="Duceppe M.-O."/>
            <person name="Devenish J."/>
        </authorList>
    </citation>
    <scope>NUCLEOTIDE SEQUENCE [LARGE SCALE GENOMIC DNA]</scope>
    <source>
        <strain evidence="10">CFViADRI1362</strain>
        <plasmid evidence="10">pcfviadri1362_p1</plasmid>
    </source>
</reference>
<comment type="catalytic activity">
    <reaction evidence="6">
        <text>L-threonyl-[protein] + ATP = 3-O-(5'-adenylyl)-L-threonyl-[protein] + diphosphate</text>
        <dbReference type="Rhea" id="RHEA:54292"/>
        <dbReference type="Rhea" id="RHEA-COMP:11060"/>
        <dbReference type="Rhea" id="RHEA-COMP:13847"/>
        <dbReference type="ChEBI" id="CHEBI:30013"/>
        <dbReference type="ChEBI" id="CHEBI:30616"/>
        <dbReference type="ChEBI" id="CHEBI:33019"/>
        <dbReference type="ChEBI" id="CHEBI:138113"/>
        <dbReference type="EC" id="2.7.7.108"/>
    </reaction>
</comment>
<organism evidence="9 10">
    <name type="scientific">Campylobacter fetus</name>
    <dbReference type="NCBI Taxonomy" id="196"/>
    <lineage>
        <taxon>Bacteria</taxon>
        <taxon>Pseudomonadati</taxon>
        <taxon>Campylobacterota</taxon>
        <taxon>Epsilonproteobacteria</taxon>
        <taxon>Campylobacterales</taxon>
        <taxon>Campylobacteraceae</taxon>
        <taxon>Campylobacter</taxon>
    </lineage>
</organism>
<dbReference type="PROSITE" id="PS51459">
    <property type="entry name" value="FIDO"/>
    <property type="match status" value="1"/>
</dbReference>
<keyword evidence="9" id="KW-0614">Plasmid</keyword>
<dbReference type="PANTHER" id="PTHR39560:SF1">
    <property type="entry name" value="PROTEIN ADENYLYLTRANSFERASE FIC-RELATED"/>
    <property type="match status" value="1"/>
</dbReference>
<evidence type="ECO:0000313" key="9">
    <source>
        <dbReference type="EMBL" id="QMS59858.1"/>
    </source>
</evidence>
<evidence type="ECO:0000256" key="3">
    <source>
        <dbReference type="ARBA" id="ARBA00022741"/>
    </source>
</evidence>
<dbReference type="EC" id="2.7.7.108" evidence="5"/>
<dbReference type="InterPro" id="IPR003812">
    <property type="entry name" value="Fido"/>
</dbReference>
<dbReference type="InterPro" id="IPR036597">
    <property type="entry name" value="Fido-like_dom_sf"/>
</dbReference>
<keyword evidence="2" id="KW-0548">Nucleotidyltransferase</keyword>
<keyword evidence="1" id="KW-0808">Transferase</keyword>
<protein>
    <recommendedName>
        <fullName evidence="5">protein adenylyltransferase</fullName>
        <ecNumber evidence="5">2.7.7.108</ecNumber>
    </recommendedName>
</protein>
<geneLocation type="plasmid" evidence="10">
    <name>pcfviadri1362_p1</name>
</geneLocation>
<keyword evidence="4" id="KW-0067">ATP-binding</keyword>
<evidence type="ECO:0000256" key="4">
    <source>
        <dbReference type="ARBA" id="ARBA00022840"/>
    </source>
</evidence>
<dbReference type="GO" id="GO:0070733">
    <property type="term" value="F:AMPylase activity"/>
    <property type="evidence" value="ECO:0007669"/>
    <property type="project" value="UniProtKB-EC"/>
</dbReference>
<dbReference type="Proteomes" id="UP000514628">
    <property type="component" value="Plasmid pCFViADRI1362_P1"/>
</dbReference>
<dbReference type="GO" id="GO:0005524">
    <property type="term" value="F:ATP binding"/>
    <property type="evidence" value="ECO:0007669"/>
    <property type="project" value="UniProtKB-KW"/>
</dbReference>
<dbReference type="PANTHER" id="PTHR39560">
    <property type="entry name" value="PROTEIN ADENYLYLTRANSFERASE FIC-RELATED"/>
    <property type="match status" value="1"/>
</dbReference>
<evidence type="ECO:0000256" key="5">
    <source>
        <dbReference type="ARBA" id="ARBA00034531"/>
    </source>
</evidence>
<evidence type="ECO:0000256" key="6">
    <source>
        <dbReference type="ARBA" id="ARBA00047939"/>
    </source>
</evidence>
<dbReference type="SUPFAM" id="SSF140931">
    <property type="entry name" value="Fic-like"/>
    <property type="match status" value="1"/>
</dbReference>
<name>A0A974RKV0_CAMFE</name>
<proteinExistence type="predicted"/>